<reference evidence="9" key="1">
    <citation type="submission" date="2021-06" db="EMBL/GenBank/DDBJ databases">
        <title>Paracoccus bacterium XHP0099 sp. nov., isolated from the surface waters of the Yellow Sea.</title>
        <authorList>
            <person name="Xue H."/>
            <person name="Zhang D."/>
        </authorList>
    </citation>
    <scope>NUCLEOTIDE SEQUENCE</scope>
    <source>
        <strain evidence="9">XHP0099</strain>
    </source>
</reference>
<feature type="binding site" evidence="8">
    <location>
        <position position="354"/>
    </location>
    <ligand>
        <name>Mg(2+)</name>
        <dbReference type="ChEBI" id="CHEBI:18420"/>
    </ligand>
</feature>
<feature type="active site" description="Proton donor/acceptor" evidence="8">
    <location>
        <position position="145"/>
    </location>
</feature>
<feature type="site" description="Transition state stabilizer" evidence="8">
    <location>
        <position position="236"/>
    </location>
</feature>
<dbReference type="GO" id="GO:0008776">
    <property type="term" value="F:acetate kinase activity"/>
    <property type="evidence" value="ECO:0007669"/>
    <property type="project" value="UniProtKB-EC"/>
</dbReference>
<comment type="caution">
    <text evidence="8">Lacks conserved residue(s) required for the propagation of feature annotation.</text>
</comment>
<dbReference type="PANTHER" id="PTHR21060:SF21">
    <property type="entry name" value="ACETATE KINASE"/>
    <property type="match status" value="1"/>
</dbReference>
<comment type="pathway">
    <text evidence="8">Metabolic intermediate biosynthesis; acetyl-CoA biosynthesis; acetyl-CoA from acetate: step 1/2.</text>
</comment>
<keyword evidence="3 8" id="KW-0479">Metal-binding</keyword>
<evidence type="ECO:0000256" key="3">
    <source>
        <dbReference type="ARBA" id="ARBA00022723"/>
    </source>
</evidence>
<evidence type="ECO:0000256" key="6">
    <source>
        <dbReference type="ARBA" id="ARBA00022840"/>
    </source>
</evidence>
<gene>
    <name evidence="8" type="primary">ackA</name>
    <name evidence="9" type="ORF">KNW02_00270</name>
</gene>
<keyword evidence="1 8" id="KW-0963">Cytoplasm</keyword>
<feature type="site" description="Transition state stabilizer" evidence="8">
    <location>
        <position position="176"/>
    </location>
</feature>
<dbReference type="PROSITE" id="PS01076">
    <property type="entry name" value="ACETATE_KINASE_2"/>
    <property type="match status" value="1"/>
</dbReference>
<feature type="binding site" evidence="8">
    <location>
        <position position="9"/>
    </location>
    <ligand>
        <name>Mg(2+)</name>
        <dbReference type="ChEBI" id="CHEBI:18420"/>
    </ligand>
</feature>
<comment type="caution">
    <text evidence="9">The sequence shown here is derived from an EMBL/GenBank/DDBJ whole genome shotgun (WGS) entry which is preliminary data.</text>
</comment>
<dbReference type="Proteomes" id="UP001166191">
    <property type="component" value="Unassembled WGS sequence"/>
</dbReference>
<keyword evidence="10" id="KW-1185">Reference proteome</keyword>
<dbReference type="NCBIfam" id="TIGR00016">
    <property type="entry name" value="ackA"/>
    <property type="match status" value="1"/>
</dbReference>
<name>A0ABS6ADG3_9RHOB</name>
<comment type="subcellular location">
    <subcellularLocation>
        <location evidence="8">Cytoplasm</location>
    </subcellularLocation>
</comment>
<evidence type="ECO:0000313" key="9">
    <source>
        <dbReference type="EMBL" id="MBU3028548.1"/>
    </source>
</evidence>
<accession>A0ABS6ADG3</accession>
<dbReference type="RefSeq" id="WP_216031247.1">
    <property type="nucleotide sequence ID" value="NZ_JAHKNG010000001.1"/>
</dbReference>
<keyword evidence="6 8" id="KW-0067">ATP-binding</keyword>
<sequence>MIPTILTLNAGSSSLKFRLFARDGLALLARGAVSRIGADAELKASLTGGPETREALAAGTDHAAALRALLGFVRAHDDGWRIEAVAHRIVHGGTGYDRATLITPRVIEDLTALVPLAPLHQPHNLAAIAASRGLVGEVPDVACFDTAFHAGRDPLFTHFALPKDYYDRGIRRYGFHGLSYQWLSHVLAQDRPDLHRGRVIAAHLGNGASLCAMRDGRSVDTTMGMTAVDGVPMGTRSGAVDPGAILLLKRTFGMALEEIEELIYNRAGLLGLSGRSNDVAALLADGTEASRFALDYFAMRCAQAAAALTVSLGGIDALVFTGGIGENAGPVREAIRNRLAHLGRFETLVIPANEERMMAMEAIALLRAGSPQGVPPAA</sequence>
<evidence type="ECO:0000313" key="10">
    <source>
        <dbReference type="Proteomes" id="UP001166191"/>
    </source>
</evidence>
<dbReference type="PROSITE" id="PS01075">
    <property type="entry name" value="ACETATE_KINASE_1"/>
    <property type="match status" value="1"/>
</dbReference>
<keyword evidence="4 8" id="KW-0547">Nucleotide-binding</keyword>
<comment type="catalytic activity">
    <reaction evidence="8">
        <text>acetate + ATP = acetyl phosphate + ADP</text>
        <dbReference type="Rhea" id="RHEA:11352"/>
        <dbReference type="ChEBI" id="CHEBI:22191"/>
        <dbReference type="ChEBI" id="CHEBI:30089"/>
        <dbReference type="ChEBI" id="CHEBI:30616"/>
        <dbReference type="ChEBI" id="CHEBI:456216"/>
        <dbReference type="EC" id="2.7.2.1"/>
    </reaction>
</comment>
<dbReference type="InterPro" id="IPR023865">
    <property type="entry name" value="Aliphatic_acid_kinase_CS"/>
</dbReference>
<comment type="function">
    <text evidence="8">Catalyzes the formation of acetyl phosphate from acetate and ATP. Can also catalyze the reverse reaction.</text>
</comment>
<feature type="binding site" evidence="8">
    <location>
        <position position="16"/>
    </location>
    <ligand>
        <name>ATP</name>
        <dbReference type="ChEBI" id="CHEBI:30616"/>
    </ligand>
</feature>
<evidence type="ECO:0000256" key="1">
    <source>
        <dbReference type="ARBA" id="ARBA00022490"/>
    </source>
</evidence>
<dbReference type="EC" id="2.7.2.1" evidence="8"/>
<dbReference type="PIRSF" id="PIRSF000722">
    <property type="entry name" value="Acetate_prop_kin"/>
    <property type="match status" value="1"/>
</dbReference>
<keyword evidence="5 8" id="KW-0418">Kinase</keyword>
<organism evidence="9 10">
    <name type="scientific">Paracoccus marinaquae</name>
    <dbReference type="NCBI Taxonomy" id="2841926"/>
    <lineage>
        <taxon>Bacteria</taxon>
        <taxon>Pseudomonadati</taxon>
        <taxon>Pseudomonadota</taxon>
        <taxon>Alphaproteobacteria</taxon>
        <taxon>Rhodobacterales</taxon>
        <taxon>Paracoccaceae</taxon>
        <taxon>Paracoccus</taxon>
    </lineage>
</organism>
<evidence type="ECO:0000256" key="4">
    <source>
        <dbReference type="ARBA" id="ARBA00022741"/>
    </source>
</evidence>
<feature type="binding site" evidence="8">
    <location>
        <begin position="323"/>
        <end position="327"/>
    </location>
    <ligand>
        <name>ATP</name>
        <dbReference type="ChEBI" id="CHEBI:30616"/>
    </ligand>
</feature>
<evidence type="ECO:0000256" key="7">
    <source>
        <dbReference type="ARBA" id="ARBA00022842"/>
    </source>
</evidence>
<comment type="similarity">
    <text evidence="8">Belongs to the acetokinase family.</text>
</comment>
<dbReference type="InterPro" id="IPR000890">
    <property type="entry name" value="Aliphatic_acid_kin_short-chain"/>
</dbReference>
<dbReference type="EMBL" id="JAHKNG010000001">
    <property type="protein sequence ID" value="MBU3028548.1"/>
    <property type="molecule type" value="Genomic_DNA"/>
</dbReference>
<dbReference type="HAMAP" id="MF_00020">
    <property type="entry name" value="Acetate_kinase"/>
    <property type="match status" value="1"/>
</dbReference>
<dbReference type="PANTHER" id="PTHR21060">
    <property type="entry name" value="ACETATE KINASE"/>
    <property type="match status" value="1"/>
</dbReference>
<dbReference type="InterPro" id="IPR004372">
    <property type="entry name" value="Ac/propionate_kinase"/>
</dbReference>
<dbReference type="Pfam" id="PF00871">
    <property type="entry name" value="Acetate_kinase"/>
    <property type="match status" value="1"/>
</dbReference>
<evidence type="ECO:0000256" key="8">
    <source>
        <dbReference type="HAMAP-Rule" id="MF_00020"/>
    </source>
</evidence>
<keyword evidence="2 8" id="KW-0808">Transferase</keyword>
<feature type="binding site" evidence="8">
    <location>
        <begin position="203"/>
        <end position="207"/>
    </location>
    <ligand>
        <name>ATP</name>
        <dbReference type="ChEBI" id="CHEBI:30616"/>
    </ligand>
</feature>
<evidence type="ECO:0000256" key="5">
    <source>
        <dbReference type="ARBA" id="ARBA00022777"/>
    </source>
</evidence>
<keyword evidence="7 8" id="KW-0460">Magnesium</keyword>
<evidence type="ECO:0000256" key="2">
    <source>
        <dbReference type="ARBA" id="ARBA00022679"/>
    </source>
</evidence>
<proteinExistence type="inferred from homology"/>
<comment type="cofactor">
    <cofactor evidence="8">
        <name>Mg(2+)</name>
        <dbReference type="ChEBI" id="CHEBI:18420"/>
    </cofactor>
    <cofactor evidence="8">
        <name>Mn(2+)</name>
        <dbReference type="ChEBI" id="CHEBI:29035"/>
    </cofactor>
    <text evidence="8">Mg(2+). Can also accept Mn(2+).</text>
</comment>
<comment type="subunit">
    <text evidence="8">Homodimer.</text>
</comment>
<feature type="binding site" evidence="8">
    <location>
        <position position="88"/>
    </location>
    <ligand>
        <name>substrate</name>
    </ligand>
</feature>
<protein>
    <recommendedName>
        <fullName evidence="8">Acetate kinase</fullName>
        <ecNumber evidence="8">2.7.2.1</ecNumber>
    </recommendedName>
    <alternativeName>
        <fullName evidence="8">Acetokinase</fullName>
    </alternativeName>
</protein>